<feature type="compositionally biased region" description="Gly residues" evidence="1">
    <location>
        <begin position="127"/>
        <end position="143"/>
    </location>
</feature>
<dbReference type="Proteomes" id="UP000722791">
    <property type="component" value="Unassembled WGS sequence"/>
</dbReference>
<dbReference type="Proteomes" id="UP000747110">
    <property type="component" value="Unassembled WGS sequence"/>
</dbReference>
<dbReference type="EMBL" id="BNCP01000001">
    <property type="protein sequence ID" value="GIL69414.1"/>
    <property type="molecule type" value="Genomic_DNA"/>
</dbReference>
<feature type="region of interest" description="Disordered" evidence="1">
    <location>
        <begin position="1046"/>
        <end position="1065"/>
    </location>
</feature>
<feature type="compositionally biased region" description="Polar residues" evidence="1">
    <location>
        <begin position="982"/>
        <end position="996"/>
    </location>
</feature>
<evidence type="ECO:0000313" key="3">
    <source>
        <dbReference type="EMBL" id="GIM09701.1"/>
    </source>
</evidence>
<feature type="region of interest" description="Disordered" evidence="1">
    <location>
        <begin position="402"/>
        <end position="465"/>
    </location>
</feature>
<dbReference type="EMBL" id="BNCQ01000032">
    <property type="protein sequence ID" value="GIM09701.1"/>
    <property type="molecule type" value="Genomic_DNA"/>
</dbReference>
<feature type="compositionally biased region" description="Gly residues" evidence="1">
    <location>
        <begin position="373"/>
        <end position="382"/>
    </location>
</feature>
<dbReference type="AlphaFoldDB" id="A0A8J4FF35"/>
<feature type="region of interest" description="Disordered" evidence="1">
    <location>
        <begin position="815"/>
        <end position="888"/>
    </location>
</feature>
<evidence type="ECO:0000313" key="4">
    <source>
        <dbReference type="Proteomes" id="UP000747110"/>
    </source>
</evidence>
<feature type="region of interest" description="Disordered" evidence="1">
    <location>
        <begin position="599"/>
        <end position="621"/>
    </location>
</feature>
<organism evidence="2 4">
    <name type="scientific">Volvox reticuliferus</name>
    <dbReference type="NCBI Taxonomy" id="1737510"/>
    <lineage>
        <taxon>Eukaryota</taxon>
        <taxon>Viridiplantae</taxon>
        <taxon>Chlorophyta</taxon>
        <taxon>core chlorophytes</taxon>
        <taxon>Chlorophyceae</taxon>
        <taxon>CS clade</taxon>
        <taxon>Chlamydomonadales</taxon>
        <taxon>Volvocaceae</taxon>
        <taxon>Volvox</taxon>
    </lineage>
</organism>
<feature type="region of interest" description="Disordered" evidence="1">
    <location>
        <begin position="184"/>
        <end position="248"/>
    </location>
</feature>
<feature type="region of interest" description="Disordered" evidence="1">
    <location>
        <begin position="351"/>
        <end position="389"/>
    </location>
</feature>
<feature type="region of interest" description="Disordered" evidence="1">
    <location>
        <begin position="968"/>
        <end position="996"/>
    </location>
</feature>
<feature type="region of interest" description="Disordered" evidence="1">
    <location>
        <begin position="271"/>
        <end position="304"/>
    </location>
</feature>
<accession>A0A8J4FF35</accession>
<feature type="compositionally biased region" description="Low complexity" evidence="1">
    <location>
        <begin position="402"/>
        <end position="416"/>
    </location>
</feature>
<feature type="compositionally biased region" description="Low complexity" evidence="1">
    <location>
        <begin position="656"/>
        <end position="670"/>
    </location>
</feature>
<feature type="region of interest" description="Disordered" evidence="1">
    <location>
        <begin position="1008"/>
        <end position="1027"/>
    </location>
</feature>
<feature type="compositionally biased region" description="Low complexity" evidence="1">
    <location>
        <begin position="723"/>
        <end position="734"/>
    </location>
</feature>
<keyword evidence="4" id="KW-1185">Reference proteome</keyword>
<feature type="compositionally biased region" description="Polar residues" evidence="1">
    <location>
        <begin position="425"/>
        <end position="439"/>
    </location>
</feature>
<feature type="compositionally biased region" description="Basic and acidic residues" evidence="1">
    <location>
        <begin position="1013"/>
        <end position="1024"/>
    </location>
</feature>
<gene>
    <name evidence="2" type="ORF">Vretifemale_360</name>
    <name evidence="3" type="ORF">Vretimale_13508</name>
</gene>
<feature type="compositionally biased region" description="Gly residues" evidence="1">
    <location>
        <begin position="351"/>
        <end position="363"/>
    </location>
</feature>
<sequence>MDRSGQSQSAKPRKELNWWHSFNSWWRDEYDKLGRRPRMQEVDNWYREHAEQTWGVDKPSLEATRDHAKCLRSKKELREYFQRYHAKKQLGASFTDMRQMRGRRQRSGSQQLGTGTQPTRSNSDPGVCGGGGGGGTSGGTSGGLSGALSSYEGCCDGSSGGGDASGGNPGTNQTAASTQLLSAITGSPNCTGTGNGVQDPERNQELRVQGREPDRTIEDGVVAGPSNGVSGGPSALAPSALAGGPDGDDAQLLGRLQEMCASAHIAMQQYEGDDGRDDRGGSAPSRLQSSSYKLQHGVPPATESSCGLGCTDNLFPDHDANKMAAKVLANCNHHAATLNCQLQPDCSGGDGNRGDGGGGGGDGDGGDGDGDGGEGGGGGGGGDEGRVDGQSGAEQIHIAMPGAAAPGSSPAVLSAPTVSHRGASNVRQHTSAAMPSPRSQPHPLHGHSSVPNTDGHGSAGSAESHPGKTALVTRLLEDLASTALGRRIFWDPEALPEQGAQRTGANMGAPYVCSAAANAIAAGLLEGKAQDPGTLLITAARRAVKQHESMPSPPSAAAAPRASHQQHRNQEPQMLLTAHVKAPNEEPVVESNDRMAAMTSSEPRGMKAATLAAERGPSVRPIEDATVATAAVSPGEADAVMHDPEGRGNVGQSATPSSQEQPQHQPQYQPANDRNAVATAAGANDGDSAAPGQLLLASHCFAVGGHVGGGDDTDYGDGGRRGSGSPSPAPDGGSPEPPTLGLAEPSLSALPDPPSATETGDGEPASGVAHLPPLSCRSSGAFTGCVDDAEATGGSSATVSAGSKRSAGALELIRTPSLRVPGAPDGDVAETPNLHRAPKRLRLEHAQQGTGWGSLRQRGSGDLSVGGGRTSASRHGSGILPGGGIHSGSPPEPFRTPMLLFQRSIGKEGLSGLGSVGLTSSFSVLHARESASTRVGMPSQLSLLPRESVGTANVPPALAARESLETRLMPPPSLPLHERSSVVRSQPSSAIASQQNYPADYPQDLLQQQMQRKHQEQRQGHDRSPVFASGLDPIAVAAAAFVDKPGGRHAATAQPPPLVRDGGGGISKANGRAAAEPLPPSTGLTGRLSNGVQFFLQSRDIERMCVRQPLDDGRLLEAQMQVITVRLSLPATAIGALRQAQPR</sequence>
<protein>
    <submittedName>
        <fullName evidence="2">Uncharacterized protein</fullName>
    </submittedName>
</protein>
<feature type="compositionally biased region" description="Basic and acidic residues" evidence="1">
    <location>
        <begin position="199"/>
        <end position="218"/>
    </location>
</feature>
<feature type="region of interest" description="Disordered" evidence="1">
    <location>
        <begin position="92"/>
        <end position="143"/>
    </location>
</feature>
<name>A0A8J4FF35_9CHLO</name>
<dbReference type="OrthoDB" id="552713at2759"/>
<reference evidence="2" key="1">
    <citation type="journal article" date="2021" name="Proc. Natl. Acad. Sci. U.S.A.">
        <title>Three genomes in the algal genus Volvox reveal the fate of a haploid sex-determining region after a transition to homothallism.</title>
        <authorList>
            <person name="Yamamoto K."/>
            <person name="Hamaji T."/>
            <person name="Kawai-Toyooka H."/>
            <person name="Matsuzaki R."/>
            <person name="Takahashi F."/>
            <person name="Nishimura Y."/>
            <person name="Kawachi M."/>
            <person name="Noguchi H."/>
            <person name="Minakuchi Y."/>
            <person name="Umen J.G."/>
            <person name="Toyoda A."/>
            <person name="Nozaki H."/>
        </authorList>
    </citation>
    <scope>NUCLEOTIDE SEQUENCE</scope>
    <source>
        <strain evidence="3">NIES-3785</strain>
        <strain evidence="2">NIES-3786</strain>
    </source>
</reference>
<proteinExistence type="predicted"/>
<feature type="region of interest" description="Disordered" evidence="1">
    <location>
        <begin position="711"/>
        <end position="772"/>
    </location>
</feature>
<feature type="region of interest" description="Disordered" evidence="1">
    <location>
        <begin position="638"/>
        <end position="672"/>
    </location>
</feature>
<comment type="caution">
    <text evidence="2">The sequence shown here is derived from an EMBL/GenBank/DDBJ whole genome shotgun (WGS) entry which is preliminary data.</text>
</comment>
<evidence type="ECO:0000313" key="2">
    <source>
        <dbReference type="EMBL" id="GIL69414.1"/>
    </source>
</evidence>
<feature type="region of interest" description="Disordered" evidence="1">
    <location>
        <begin position="543"/>
        <end position="570"/>
    </location>
</feature>
<evidence type="ECO:0000256" key="1">
    <source>
        <dbReference type="SAM" id="MobiDB-lite"/>
    </source>
</evidence>
<feature type="compositionally biased region" description="Low complexity" evidence="1">
    <location>
        <begin position="107"/>
        <end position="117"/>
    </location>
</feature>